<keyword evidence="2" id="KW-0238">DNA-binding</keyword>
<comment type="caution">
    <text evidence="6">The sequence shown here is derived from an EMBL/GenBank/DDBJ whole genome shotgun (WGS) entry which is preliminary data.</text>
</comment>
<dbReference type="InterPro" id="IPR011006">
    <property type="entry name" value="CheY-like_superfamily"/>
</dbReference>
<dbReference type="PROSITE" id="PS50043">
    <property type="entry name" value="HTH_LUXR_2"/>
    <property type="match status" value="1"/>
</dbReference>
<dbReference type="Pfam" id="PF00196">
    <property type="entry name" value="GerE"/>
    <property type="match status" value="1"/>
</dbReference>
<dbReference type="SUPFAM" id="SSF52172">
    <property type="entry name" value="CheY-like"/>
    <property type="match status" value="1"/>
</dbReference>
<evidence type="ECO:0000256" key="3">
    <source>
        <dbReference type="PROSITE-ProRule" id="PRU00169"/>
    </source>
</evidence>
<reference evidence="6 7" key="1">
    <citation type="journal article" date="2016" name="Nat. Commun.">
        <title>Thousands of microbial genomes shed light on interconnected biogeochemical processes in an aquifer system.</title>
        <authorList>
            <person name="Anantharaman K."/>
            <person name="Brown C.T."/>
            <person name="Hug L.A."/>
            <person name="Sharon I."/>
            <person name="Castelle C.J."/>
            <person name="Probst A.J."/>
            <person name="Thomas B.C."/>
            <person name="Singh A."/>
            <person name="Wilkins M.J."/>
            <person name="Karaoz U."/>
            <person name="Brodie E.L."/>
            <person name="Williams K.H."/>
            <person name="Hubbard S.S."/>
            <person name="Banfield J.F."/>
        </authorList>
    </citation>
    <scope>NUCLEOTIDE SEQUENCE [LARGE SCALE GENOMIC DNA]</scope>
    <source>
        <strain evidence="7">RBG_16_55_9</strain>
    </source>
</reference>
<feature type="domain" description="Response regulatory" evidence="5">
    <location>
        <begin position="3"/>
        <end position="119"/>
    </location>
</feature>
<dbReference type="GO" id="GO:0006355">
    <property type="term" value="P:regulation of DNA-templated transcription"/>
    <property type="evidence" value="ECO:0007669"/>
    <property type="project" value="InterPro"/>
</dbReference>
<dbReference type="InterPro" id="IPR000792">
    <property type="entry name" value="Tscrpt_reg_LuxR_C"/>
</dbReference>
<evidence type="ECO:0000313" key="6">
    <source>
        <dbReference type="EMBL" id="OGF53976.1"/>
    </source>
</evidence>
<dbReference type="PANTHER" id="PTHR43214">
    <property type="entry name" value="TWO-COMPONENT RESPONSE REGULATOR"/>
    <property type="match status" value="1"/>
</dbReference>
<evidence type="ECO:0000259" key="4">
    <source>
        <dbReference type="PROSITE" id="PS50043"/>
    </source>
</evidence>
<name>A0A1F5US41_FRAXR</name>
<dbReference type="Pfam" id="PF00072">
    <property type="entry name" value="Response_reg"/>
    <property type="match status" value="1"/>
</dbReference>
<evidence type="ECO:0000256" key="2">
    <source>
        <dbReference type="ARBA" id="ARBA00023125"/>
    </source>
</evidence>
<dbReference type="Proteomes" id="UP000179157">
    <property type="component" value="Unassembled WGS sequence"/>
</dbReference>
<feature type="domain" description="HTH luxR-type" evidence="4">
    <location>
        <begin position="143"/>
        <end position="208"/>
    </location>
</feature>
<organism evidence="6 7">
    <name type="scientific">Fraserbacteria sp. (strain RBG_16_55_9)</name>
    <dbReference type="NCBI Taxonomy" id="1817864"/>
    <lineage>
        <taxon>Bacteria</taxon>
        <taxon>Candidatus Fraseribacteriota</taxon>
    </lineage>
</organism>
<dbReference type="EMBL" id="MFGX01000092">
    <property type="protein sequence ID" value="OGF53976.1"/>
    <property type="molecule type" value="Genomic_DNA"/>
</dbReference>
<dbReference type="Gene3D" id="3.40.50.2300">
    <property type="match status" value="1"/>
</dbReference>
<dbReference type="PRINTS" id="PR00038">
    <property type="entry name" value="HTHLUXR"/>
</dbReference>
<dbReference type="GO" id="GO:0003677">
    <property type="term" value="F:DNA binding"/>
    <property type="evidence" value="ECO:0007669"/>
    <property type="project" value="UniProtKB-KW"/>
</dbReference>
<evidence type="ECO:0000256" key="1">
    <source>
        <dbReference type="ARBA" id="ARBA00022553"/>
    </source>
</evidence>
<dbReference type="SMART" id="SM00421">
    <property type="entry name" value="HTH_LUXR"/>
    <property type="match status" value="1"/>
</dbReference>
<accession>A0A1F5US41</accession>
<evidence type="ECO:0008006" key="8">
    <source>
        <dbReference type="Google" id="ProtNLM"/>
    </source>
</evidence>
<dbReference type="PROSITE" id="PS00622">
    <property type="entry name" value="HTH_LUXR_1"/>
    <property type="match status" value="1"/>
</dbReference>
<evidence type="ECO:0000313" key="7">
    <source>
        <dbReference type="Proteomes" id="UP000179157"/>
    </source>
</evidence>
<keyword evidence="1 3" id="KW-0597">Phosphoprotein</keyword>
<dbReference type="InterPro" id="IPR016032">
    <property type="entry name" value="Sig_transdc_resp-reg_C-effctor"/>
</dbReference>
<feature type="modified residue" description="4-aspartylphosphate" evidence="3">
    <location>
        <position position="54"/>
    </location>
</feature>
<gene>
    <name evidence="6" type="ORF">A2Z21_05140</name>
</gene>
<evidence type="ECO:0000259" key="5">
    <source>
        <dbReference type="PROSITE" id="PS50110"/>
    </source>
</evidence>
<dbReference type="PROSITE" id="PS50110">
    <property type="entry name" value="RESPONSE_REGULATORY"/>
    <property type="match status" value="1"/>
</dbReference>
<dbReference type="SMART" id="SM00448">
    <property type="entry name" value="REC"/>
    <property type="match status" value="1"/>
</dbReference>
<protein>
    <recommendedName>
        <fullName evidence="8">DNA-binding response regulator</fullName>
    </recommendedName>
</protein>
<sequence>MIRLVISDDHALVRDGLKRILALERDIEIVGEACDGNEAVELVRQRRPDVILLDISMPQKDGIEATQEITKLSGRTKVLILTIHADLHYALRAMRAGAQGFLSKQAKSAELIHAIHQVYANRRYLPTDLESSFAERYVHNGSSRSPIENLSDRELQVMCLLSQGLSNREIANQLHISIKTVDSHRRNLLHKLQVRNNADLTRLAIQYKLLDQ</sequence>
<proteinExistence type="predicted"/>
<dbReference type="InterPro" id="IPR039420">
    <property type="entry name" value="WalR-like"/>
</dbReference>
<dbReference type="SUPFAM" id="SSF46894">
    <property type="entry name" value="C-terminal effector domain of the bipartite response regulators"/>
    <property type="match status" value="1"/>
</dbReference>
<dbReference type="AlphaFoldDB" id="A0A1F5US41"/>
<dbReference type="CDD" id="cd17535">
    <property type="entry name" value="REC_NarL-like"/>
    <property type="match status" value="1"/>
</dbReference>
<dbReference type="InterPro" id="IPR001789">
    <property type="entry name" value="Sig_transdc_resp-reg_receiver"/>
</dbReference>
<dbReference type="STRING" id="1817864.A2Z21_05140"/>
<dbReference type="InterPro" id="IPR058245">
    <property type="entry name" value="NreC/VraR/RcsB-like_REC"/>
</dbReference>
<dbReference type="CDD" id="cd06170">
    <property type="entry name" value="LuxR_C_like"/>
    <property type="match status" value="1"/>
</dbReference>
<dbReference type="GO" id="GO:0000160">
    <property type="term" value="P:phosphorelay signal transduction system"/>
    <property type="evidence" value="ECO:0007669"/>
    <property type="project" value="InterPro"/>
</dbReference>